<dbReference type="GO" id="GO:0022857">
    <property type="term" value="F:transmembrane transporter activity"/>
    <property type="evidence" value="ECO:0007669"/>
    <property type="project" value="InterPro"/>
</dbReference>
<feature type="region of interest" description="Disordered" evidence="7">
    <location>
        <begin position="286"/>
        <end position="309"/>
    </location>
</feature>
<feature type="transmembrane region" description="Helical" evidence="6">
    <location>
        <begin position="250"/>
        <end position="269"/>
    </location>
</feature>
<name>A0A6P5YJX6_DURZI</name>
<feature type="compositionally biased region" description="Basic and acidic residues" evidence="7">
    <location>
        <begin position="286"/>
        <end position="296"/>
    </location>
</feature>
<comment type="subcellular location">
    <subcellularLocation>
        <location evidence="1 6">Membrane</location>
        <topology evidence="1 6">Multi-pass membrane protein</topology>
    </subcellularLocation>
</comment>
<dbReference type="GeneID" id="111292478"/>
<comment type="similarity">
    <text evidence="2 6">Belongs to the drug/metabolite transporter (DMT) superfamily. Plant drug/metabolite exporter (P-DME) (TC 2.A.7.4) family.</text>
</comment>
<keyword evidence="9" id="KW-1185">Reference proteome</keyword>
<keyword evidence="4 6" id="KW-1133">Transmembrane helix</keyword>
<accession>A0A6P5YJX6</accession>
<evidence type="ECO:0000256" key="1">
    <source>
        <dbReference type="ARBA" id="ARBA00004141"/>
    </source>
</evidence>
<dbReference type="Proteomes" id="UP000515121">
    <property type="component" value="Unplaced"/>
</dbReference>
<proteinExistence type="inferred from homology"/>
<dbReference type="GO" id="GO:0016020">
    <property type="term" value="C:membrane"/>
    <property type="evidence" value="ECO:0007669"/>
    <property type="project" value="UniProtKB-SubCell"/>
</dbReference>
<sequence>MGAKKPYVVAFLIQATYAGNVLLSKAAFNAGMSTFVFVFYRQFAGTLFLLPFAIVFERKSPNPLSMAIFCKIFMLAFLGITLSLNVYGVALVYTSANLGATTINCLPVTTFAFAVLLGMEKVNIRTAPGIAKVAGIVVCMAGVAVLAFYKGAHLKPLVHHGLEFGHGNRDHHDHVSSAKRMLGCFLLLVSSMCWGLWLVLQGILVTGLAYYLQTWVVSMKGPVFLAMTTPLCLIMTILGSMFVLGEVINLGSVLGGVLLVISLYSVLWGKSKEERMENQLLPVQDEEKSTDLKETEASIAKPTSLAQNM</sequence>
<dbReference type="InterPro" id="IPR030184">
    <property type="entry name" value="WAT1-related"/>
</dbReference>
<evidence type="ECO:0000313" key="9">
    <source>
        <dbReference type="Proteomes" id="UP000515121"/>
    </source>
</evidence>
<organism evidence="9 10">
    <name type="scientific">Durio zibethinus</name>
    <name type="common">Durian</name>
    <dbReference type="NCBI Taxonomy" id="66656"/>
    <lineage>
        <taxon>Eukaryota</taxon>
        <taxon>Viridiplantae</taxon>
        <taxon>Streptophyta</taxon>
        <taxon>Embryophyta</taxon>
        <taxon>Tracheophyta</taxon>
        <taxon>Spermatophyta</taxon>
        <taxon>Magnoliopsida</taxon>
        <taxon>eudicotyledons</taxon>
        <taxon>Gunneridae</taxon>
        <taxon>Pentapetalae</taxon>
        <taxon>rosids</taxon>
        <taxon>malvids</taxon>
        <taxon>Malvales</taxon>
        <taxon>Malvaceae</taxon>
        <taxon>Helicteroideae</taxon>
        <taxon>Durio</taxon>
    </lineage>
</organism>
<dbReference type="RefSeq" id="XP_022740622.1">
    <property type="nucleotide sequence ID" value="XM_022884887.1"/>
</dbReference>
<dbReference type="Pfam" id="PF00892">
    <property type="entry name" value="EamA"/>
    <property type="match status" value="1"/>
</dbReference>
<reference evidence="10" key="1">
    <citation type="submission" date="2025-08" db="UniProtKB">
        <authorList>
            <consortium name="RefSeq"/>
        </authorList>
    </citation>
    <scope>IDENTIFICATION</scope>
    <source>
        <tissue evidence="10">Fruit stalk</tissue>
    </source>
</reference>
<evidence type="ECO:0000256" key="7">
    <source>
        <dbReference type="SAM" id="MobiDB-lite"/>
    </source>
</evidence>
<feature type="domain" description="EamA" evidence="8">
    <location>
        <begin position="7"/>
        <end position="146"/>
    </location>
</feature>
<feature type="transmembrane region" description="Helical" evidence="6">
    <location>
        <begin position="34"/>
        <end position="56"/>
    </location>
</feature>
<feature type="transmembrane region" description="Helical" evidence="6">
    <location>
        <begin position="223"/>
        <end position="244"/>
    </location>
</feature>
<feature type="transmembrane region" description="Helical" evidence="6">
    <location>
        <begin position="96"/>
        <end position="117"/>
    </location>
</feature>
<feature type="transmembrane region" description="Helical" evidence="6">
    <location>
        <begin position="129"/>
        <end position="149"/>
    </location>
</feature>
<feature type="transmembrane region" description="Helical" evidence="6">
    <location>
        <begin position="185"/>
        <end position="211"/>
    </location>
</feature>
<evidence type="ECO:0000256" key="4">
    <source>
        <dbReference type="ARBA" id="ARBA00022989"/>
    </source>
</evidence>
<keyword evidence="5 6" id="KW-0472">Membrane</keyword>
<evidence type="ECO:0000256" key="3">
    <source>
        <dbReference type="ARBA" id="ARBA00022692"/>
    </source>
</evidence>
<dbReference type="InterPro" id="IPR000620">
    <property type="entry name" value="EamA_dom"/>
</dbReference>
<evidence type="ECO:0000256" key="5">
    <source>
        <dbReference type="ARBA" id="ARBA00023136"/>
    </source>
</evidence>
<protein>
    <recommendedName>
        <fullName evidence="6">WAT1-related protein</fullName>
    </recommendedName>
</protein>
<feature type="transmembrane region" description="Helical" evidence="6">
    <location>
        <begin position="68"/>
        <end position="90"/>
    </location>
</feature>
<evidence type="ECO:0000256" key="6">
    <source>
        <dbReference type="RuleBase" id="RU363077"/>
    </source>
</evidence>
<keyword evidence="3 6" id="KW-0812">Transmembrane</keyword>
<feature type="transmembrane region" description="Helical" evidence="6">
    <location>
        <begin position="7"/>
        <end position="28"/>
    </location>
</feature>
<gene>
    <name evidence="10" type="primary">LOC111292478</name>
</gene>
<dbReference type="PANTHER" id="PTHR31218">
    <property type="entry name" value="WAT1-RELATED PROTEIN"/>
    <property type="match status" value="1"/>
</dbReference>
<evidence type="ECO:0000259" key="8">
    <source>
        <dbReference type="Pfam" id="PF00892"/>
    </source>
</evidence>
<evidence type="ECO:0000313" key="10">
    <source>
        <dbReference type="RefSeq" id="XP_022740622.1"/>
    </source>
</evidence>
<dbReference type="AlphaFoldDB" id="A0A6P5YJX6"/>
<dbReference type="InterPro" id="IPR037185">
    <property type="entry name" value="EmrE-like"/>
</dbReference>
<dbReference type="SUPFAM" id="SSF103481">
    <property type="entry name" value="Multidrug resistance efflux transporter EmrE"/>
    <property type="match status" value="2"/>
</dbReference>
<evidence type="ECO:0000256" key="2">
    <source>
        <dbReference type="ARBA" id="ARBA00007635"/>
    </source>
</evidence>